<reference evidence="2 3" key="1">
    <citation type="journal article" date="2018" name="Front. Microbiol.">
        <title>Novel Insights Into Bacterial Dimethylsulfoniopropionate Catabolism in the East China Sea.</title>
        <authorList>
            <person name="Liu J."/>
            <person name="Liu J."/>
            <person name="Zhang S.H."/>
            <person name="Liang J."/>
            <person name="Lin H."/>
            <person name="Song D."/>
            <person name="Yang G.P."/>
            <person name="Todd J.D."/>
            <person name="Zhang X.H."/>
        </authorList>
    </citation>
    <scope>NUCLEOTIDE SEQUENCE [LARGE SCALE GENOMIC DNA]</scope>
    <source>
        <strain evidence="2 3">ZYFD042</strain>
    </source>
</reference>
<proteinExistence type="inferred from homology"/>
<evidence type="ECO:0000313" key="3">
    <source>
        <dbReference type="Proteomes" id="UP000285970"/>
    </source>
</evidence>
<dbReference type="AlphaFoldDB" id="A0A443JSB0"/>
<dbReference type="InterPro" id="IPR036388">
    <property type="entry name" value="WH-like_DNA-bd_sf"/>
</dbReference>
<name>A0A443JSB0_9MICO</name>
<comment type="similarity">
    <text evidence="1">Belongs to the ROK (NagC/XylR) family.</text>
</comment>
<dbReference type="InterPro" id="IPR043129">
    <property type="entry name" value="ATPase_NBD"/>
</dbReference>
<dbReference type="SUPFAM" id="SSF53067">
    <property type="entry name" value="Actin-like ATPase domain"/>
    <property type="match status" value="1"/>
</dbReference>
<dbReference type="Gene3D" id="3.30.420.40">
    <property type="match status" value="2"/>
</dbReference>
<dbReference type="RefSeq" id="WP_128216184.1">
    <property type="nucleotide sequence ID" value="NZ_RBZY01000001.1"/>
</dbReference>
<dbReference type="PANTHER" id="PTHR18964">
    <property type="entry name" value="ROK (REPRESSOR, ORF, KINASE) FAMILY"/>
    <property type="match status" value="1"/>
</dbReference>
<protein>
    <submittedName>
        <fullName evidence="2">ROK family protein</fullName>
    </submittedName>
</protein>
<comment type="caution">
    <text evidence="2">The sequence shown here is derived from an EMBL/GenBank/DDBJ whole genome shotgun (WGS) entry which is preliminary data.</text>
</comment>
<evidence type="ECO:0000313" key="2">
    <source>
        <dbReference type="EMBL" id="RWR23383.1"/>
    </source>
</evidence>
<accession>A0A443JSB0</accession>
<dbReference type="Proteomes" id="UP000285970">
    <property type="component" value="Unassembled WGS sequence"/>
</dbReference>
<evidence type="ECO:0000256" key="1">
    <source>
        <dbReference type="ARBA" id="ARBA00006479"/>
    </source>
</evidence>
<gene>
    <name evidence="2" type="ORF">D8Y23_00315</name>
</gene>
<sequence length="411" mass="42321">MTDATPSVPSLRRHSLDAVLAYAWDAEAFTASDVMAAVALTRSTTIDVLDELVVRGLLIEMPNARAVGEYSKGRPARRFALRADAGLVVGVDAGRGHITATVADLRGVPVATSRLSIDPERDSPERRRRAAEKVVDATLTRARATRDDLVAVCVGVPAPVDRSGRSPIHHDGFWQRMNPDFVDTFAPWAPVVRVENDASLAAVAEHAEGAAVGYDDFVALLAGERFGAGLWLDGRLLRGAHGGAGETVAFDRVEGVGSAYGLAPRCVDAARAAIAAETLPGSTLAEVPPDDLDAKRVLDLAASGDPGALAVAAEVGGQLAIVTGLLGSLFDVRRVVISGAIAAGAGPIIAAAAEALPAALHLPPPEIVASPLGADIVSIGAVAAALESARARAIDLEAFRLPAERARASGA</sequence>
<dbReference type="InterPro" id="IPR000600">
    <property type="entry name" value="ROK"/>
</dbReference>
<dbReference type="OrthoDB" id="37575at2"/>
<dbReference type="Gene3D" id="1.10.10.10">
    <property type="entry name" value="Winged helix-like DNA-binding domain superfamily/Winged helix DNA-binding domain"/>
    <property type="match status" value="1"/>
</dbReference>
<dbReference type="Pfam" id="PF00480">
    <property type="entry name" value="ROK"/>
    <property type="match status" value="1"/>
</dbReference>
<dbReference type="EMBL" id="RBZY01000001">
    <property type="protein sequence ID" value="RWR23383.1"/>
    <property type="molecule type" value="Genomic_DNA"/>
</dbReference>
<dbReference type="PANTHER" id="PTHR18964:SF149">
    <property type="entry name" value="BIFUNCTIONAL UDP-N-ACETYLGLUCOSAMINE 2-EPIMERASE_N-ACETYLMANNOSAMINE KINASE"/>
    <property type="match status" value="1"/>
</dbReference>
<organism evidence="2 3">
    <name type="scientific">Microbacterium enclense</name>
    <dbReference type="NCBI Taxonomy" id="993073"/>
    <lineage>
        <taxon>Bacteria</taxon>
        <taxon>Bacillati</taxon>
        <taxon>Actinomycetota</taxon>
        <taxon>Actinomycetes</taxon>
        <taxon>Micrococcales</taxon>
        <taxon>Microbacteriaceae</taxon>
        <taxon>Microbacterium</taxon>
    </lineage>
</organism>